<dbReference type="SUPFAM" id="SSF52833">
    <property type="entry name" value="Thioredoxin-like"/>
    <property type="match status" value="1"/>
</dbReference>
<keyword evidence="7" id="KW-0413">Isomerase</keyword>
<accession>A0A839Z0N3</accession>
<evidence type="ECO:0000256" key="4">
    <source>
        <dbReference type="ARBA" id="ARBA00023284"/>
    </source>
</evidence>
<dbReference type="Pfam" id="PF01323">
    <property type="entry name" value="DSBA"/>
    <property type="match status" value="1"/>
</dbReference>
<sequence length="214" mass="23207">MRKFICLSGAALASLASAGVALAGSPANLAASVANGELSREYFTEDPIAPRYSPRGYDVTIVMYTDYQCPVCRASHGTLKKLVASDRKVRIIYRDWPVFGAASDKAARLAIASMWQKKHRVFHDQLMQVQGPLDDAKIRAAAKRAGVDWARLESDLKKHDDKISALMSRNDHQAALLGLEGTPGFIIGRSLVPGGLDLKEMRELVAKARKGGAS</sequence>
<name>A0A839Z0N3_9SPHN</name>
<dbReference type="InterPro" id="IPR013766">
    <property type="entry name" value="Thioredoxin_domain"/>
</dbReference>
<keyword evidence="1 5" id="KW-0732">Signal</keyword>
<feature type="domain" description="Thioredoxin" evidence="6">
    <location>
        <begin position="20"/>
        <end position="210"/>
    </location>
</feature>
<feature type="signal peptide" evidence="5">
    <location>
        <begin position="1"/>
        <end position="23"/>
    </location>
</feature>
<dbReference type="GO" id="GO:0016491">
    <property type="term" value="F:oxidoreductase activity"/>
    <property type="evidence" value="ECO:0007669"/>
    <property type="project" value="UniProtKB-KW"/>
</dbReference>
<dbReference type="InterPro" id="IPR001853">
    <property type="entry name" value="DSBA-like_thioredoxin_dom"/>
</dbReference>
<evidence type="ECO:0000256" key="1">
    <source>
        <dbReference type="ARBA" id="ARBA00022729"/>
    </source>
</evidence>
<dbReference type="RefSeq" id="WP_183934264.1">
    <property type="nucleotide sequence ID" value="NZ_JACICF010000002.1"/>
</dbReference>
<evidence type="ECO:0000256" key="5">
    <source>
        <dbReference type="SAM" id="SignalP"/>
    </source>
</evidence>
<keyword evidence="8" id="KW-1185">Reference proteome</keyword>
<evidence type="ECO:0000313" key="8">
    <source>
        <dbReference type="Proteomes" id="UP000578569"/>
    </source>
</evidence>
<dbReference type="PANTHER" id="PTHR13887:SF14">
    <property type="entry name" value="DISULFIDE BOND FORMATION PROTEIN D"/>
    <property type="match status" value="1"/>
</dbReference>
<evidence type="ECO:0000313" key="7">
    <source>
        <dbReference type="EMBL" id="MBB3764909.1"/>
    </source>
</evidence>
<feature type="chain" id="PRO_5033028922" evidence="5">
    <location>
        <begin position="24"/>
        <end position="214"/>
    </location>
</feature>
<reference evidence="7 8" key="1">
    <citation type="submission" date="2020-08" db="EMBL/GenBank/DDBJ databases">
        <title>Genomic Encyclopedia of Type Strains, Phase IV (KMG-IV): sequencing the most valuable type-strain genomes for metagenomic binning, comparative biology and taxonomic classification.</title>
        <authorList>
            <person name="Goeker M."/>
        </authorList>
    </citation>
    <scope>NUCLEOTIDE SEQUENCE [LARGE SCALE GENOMIC DNA]</scope>
    <source>
        <strain evidence="7 8">DSM 24194</strain>
    </source>
</reference>
<comment type="caution">
    <text evidence="7">The sequence shown here is derived from an EMBL/GenBank/DDBJ whole genome shotgun (WGS) entry which is preliminary data.</text>
</comment>
<proteinExistence type="predicted"/>
<dbReference type="GO" id="GO:0016853">
    <property type="term" value="F:isomerase activity"/>
    <property type="evidence" value="ECO:0007669"/>
    <property type="project" value="UniProtKB-KW"/>
</dbReference>
<dbReference type="PANTHER" id="PTHR13887">
    <property type="entry name" value="GLUTATHIONE S-TRANSFERASE KAPPA"/>
    <property type="match status" value="1"/>
</dbReference>
<dbReference type="AlphaFoldDB" id="A0A839Z0N3"/>
<dbReference type="CDD" id="cd03023">
    <property type="entry name" value="DsbA_Com1_like"/>
    <property type="match status" value="1"/>
</dbReference>
<dbReference type="Gene3D" id="3.40.30.10">
    <property type="entry name" value="Glutaredoxin"/>
    <property type="match status" value="1"/>
</dbReference>
<organism evidence="7 8">
    <name type="scientific">Sphingomicrobium lutaoense</name>
    <dbReference type="NCBI Taxonomy" id="515949"/>
    <lineage>
        <taxon>Bacteria</taxon>
        <taxon>Pseudomonadati</taxon>
        <taxon>Pseudomonadota</taxon>
        <taxon>Alphaproteobacteria</taxon>
        <taxon>Sphingomonadales</taxon>
        <taxon>Sphingomonadaceae</taxon>
        <taxon>Sphingomicrobium</taxon>
    </lineage>
</organism>
<protein>
    <submittedName>
        <fullName evidence="7">Protein-disulfide isomerase</fullName>
    </submittedName>
</protein>
<dbReference type="PROSITE" id="PS51352">
    <property type="entry name" value="THIOREDOXIN_2"/>
    <property type="match status" value="1"/>
</dbReference>
<dbReference type="Proteomes" id="UP000578569">
    <property type="component" value="Unassembled WGS sequence"/>
</dbReference>
<dbReference type="InterPro" id="IPR036249">
    <property type="entry name" value="Thioredoxin-like_sf"/>
</dbReference>
<keyword evidence="2" id="KW-0560">Oxidoreductase</keyword>
<keyword evidence="4" id="KW-0676">Redox-active center</keyword>
<evidence type="ECO:0000256" key="3">
    <source>
        <dbReference type="ARBA" id="ARBA00023157"/>
    </source>
</evidence>
<keyword evidence="3" id="KW-1015">Disulfide bond</keyword>
<evidence type="ECO:0000259" key="6">
    <source>
        <dbReference type="PROSITE" id="PS51352"/>
    </source>
</evidence>
<gene>
    <name evidence="7" type="ORF">FHS50_001971</name>
</gene>
<evidence type="ECO:0000256" key="2">
    <source>
        <dbReference type="ARBA" id="ARBA00023002"/>
    </source>
</evidence>
<dbReference type="EMBL" id="JACICF010000002">
    <property type="protein sequence ID" value="MBB3764909.1"/>
    <property type="molecule type" value="Genomic_DNA"/>
</dbReference>